<dbReference type="AlphaFoldDB" id="K8EH72"/>
<name>K8EH72_9CHLO</name>
<organism evidence="5 6">
    <name type="scientific">Bathycoccus prasinos</name>
    <dbReference type="NCBI Taxonomy" id="41875"/>
    <lineage>
        <taxon>Eukaryota</taxon>
        <taxon>Viridiplantae</taxon>
        <taxon>Chlorophyta</taxon>
        <taxon>Mamiellophyceae</taxon>
        <taxon>Mamiellales</taxon>
        <taxon>Bathycoccaceae</taxon>
        <taxon>Bathycoccus</taxon>
    </lineage>
</organism>
<evidence type="ECO:0000256" key="1">
    <source>
        <dbReference type="ARBA" id="ARBA00022603"/>
    </source>
</evidence>
<evidence type="ECO:0000256" key="2">
    <source>
        <dbReference type="ARBA" id="ARBA00022679"/>
    </source>
</evidence>
<accession>K8EH72</accession>
<dbReference type="Gene3D" id="3.40.50.150">
    <property type="entry name" value="Vaccinia Virus protein VP39"/>
    <property type="match status" value="1"/>
</dbReference>
<evidence type="ECO:0000256" key="3">
    <source>
        <dbReference type="ARBA" id="ARBA00022691"/>
    </source>
</evidence>
<evidence type="ECO:0000313" key="5">
    <source>
        <dbReference type="EMBL" id="CCO17371.1"/>
    </source>
</evidence>
<protein>
    <submittedName>
        <fullName evidence="5">Uncharacterized protein</fullName>
    </submittedName>
</protein>
<dbReference type="GeneID" id="19015080"/>
<dbReference type="PANTHER" id="PTHR21008:SF0">
    <property type="entry name" value="S-ADENOSYLMETHIONINE SENSOR UPSTREAM OF MTORC1"/>
    <property type="match status" value="1"/>
</dbReference>
<feature type="region of interest" description="Disordered" evidence="4">
    <location>
        <begin position="331"/>
        <end position="385"/>
    </location>
</feature>
<evidence type="ECO:0000313" key="6">
    <source>
        <dbReference type="Proteomes" id="UP000198341"/>
    </source>
</evidence>
<keyword evidence="2" id="KW-0808">Transferase</keyword>
<reference evidence="5 6" key="1">
    <citation type="submission" date="2011-10" db="EMBL/GenBank/DDBJ databases">
        <authorList>
            <person name="Genoscope - CEA"/>
        </authorList>
    </citation>
    <scope>NUCLEOTIDE SEQUENCE [LARGE SCALE GENOMIC DNA]</scope>
    <source>
        <strain evidence="5 6">RCC 1105</strain>
    </source>
</reference>
<dbReference type="Proteomes" id="UP000198341">
    <property type="component" value="Chromosome 6"/>
</dbReference>
<dbReference type="KEGG" id="bpg:Bathy06g01000"/>
<dbReference type="OrthoDB" id="5954793at2759"/>
<dbReference type="STRING" id="41875.K8EH72"/>
<gene>
    <name evidence="5" type="ORF">Bathy06g01000</name>
</gene>
<dbReference type="GO" id="GO:1904262">
    <property type="term" value="P:negative regulation of TORC1 signaling"/>
    <property type="evidence" value="ECO:0007669"/>
    <property type="project" value="TreeGrafter"/>
</dbReference>
<keyword evidence="3" id="KW-0949">S-adenosyl-L-methionine</keyword>
<evidence type="ECO:0000256" key="4">
    <source>
        <dbReference type="SAM" id="MobiDB-lite"/>
    </source>
</evidence>
<sequence>MRRGKLVAELCFGGGNKSFVVSVVVSRFFLLERRSSLKKTRDSYVHLRRPHPALKNAFRTLTSAAAAATTDTTTATVCGFDCSRSLGDIGRRETRRKTHSASMAWTKDMNENEEKIEVPEGLKLNAVRMVKTAYETCAKANNYETKEKGQEEMPNVISEATAQQFVRERIESDGESDNRRRREYLKAIAEDVKLASKLIALDFVVCKRALVEGAMTLSEVAEMAKKANEDHFWRKTVIRSVHEKLRDGAEANEEDLQQYSKAAAATGKSKWVKNALTWSFEFFEHYFGKMESNVEHDGDEDGRQYAKSRRKLITSLGEDVGKLAPTRIAFRRGKRKRDGSSEGNNEETARVVEARNASIDRNRRYGRVNRSKSSNSSGDGNDDKNGETFRLLDVGSCWDFYREYERKSTHFGSCKVVAFDLAPEDGAENVLEGDFLNAQFFDRIEDENGAETLLKTSSSSSSKRLEGLKLSSFNIVVLSLVLTYVPTPENRFQMIINARKCLKGDGDGLLMIIEPHGFDKSKENLVAKTWQQTIENVGFKALVNSKTRDGLHILIFETSSLPTLSAVRGGKLVMALDEEYKNK</sequence>
<dbReference type="GO" id="GO:0008168">
    <property type="term" value="F:methyltransferase activity"/>
    <property type="evidence" value="ECO:0007669"/>
    <property type="project" value="UniProtKB-KW"/>
</dbReference>
<feature type="compositionally biased region" description="Basic and acidic residues" evidence="4">
    <location>
        <begin position="347"/>
        <end position="363"/>
    </location>
</feature>
<dbReference type="Pfam" id="PF11968">
    <property type="entry name" value="Bmt2"/>
    <property type="match status" value="1"/>
</dbReference>
<dbReference type="InterPro" id="IPR029063">
    <property type="entry name" value="SAM-dependent_MTases_sf"/>
</dbReference>
<keyword evidence="1" id="KW-0489">Methyltransferase</keyword>
<dbReference type="GO" id="GO:0032259">
    <property type="term" value="P:methylation"/>
    <property type="evidence" value="ECO:0007669"/>
    <property type="project" value="UniProtKB-KW"/>
</dbReference>
<proteinExistence type="predicted"/>
<keyword evidence="6" id="KW-1185">Reference proteome</keyword>
<dbReference type="RefSeq" id="XP_007512771.1">
    <property type="nucleotide sequence ID" value="XM_007512709.1"/>
</dbReference>
<dbReference type="PANTHER" id="PTHR21008">
    <property type="entry name" value="S-ADENOSYLMETHIONINE SENSOR UPSTREAM OF MTORC1-RELATED"/>
    <property type="match status" value="1"/>
</dbReference>
<dbReference type="InterPro" id="IPR021867">
    <property type="entry name" value="Bmt2/SAMTOR"/>
</dbReference>
<dbReference type="EMBL" id="FO082273">
    <property type="protein sequence ID" value="CCO17371.1"/>
    <property type="molecule type" value="Genomic_DNA"/>
</dbReference>